<dbReference type="InterPro" id="IPR031348">
    <property type="entry name" value="PigL_N"/>
</dbReference>
<dbReference type="Proteomes" id="UP000053841">
    <property type="component" value="Unassembled WGS sequence"/>
</dbReference>
<evidence type="ECO:0000256" key="1">
    <source>
        <dbReference type="SAM" id="Coils"/>
    </source>
</evidence>
<sequence length="462" mass="53075">MADPFSVTGTAVGIVSLGLQTCQILYKYCSEFKSFPRDVEAIQRQIRGLQGILEGLREVKEQLEIDDHTPSSQLHMALKECEETLHDLMGMVEKRNPTSKLENVQTQLRAVKERILWPYRKEDLKEVQSTLTRFQENLALALQCAGIDGTLRRLRGLHYEFIAQQQQAIMLEQTLNQNTELLQMIRRDVASQGPDLSKIYNEIMSLRAQLLEDNVSVEIGRYPLADSDSSSRKLTLTLSSTVYAFPHEEDYERTSQLSKRSCFVQTGKSNSCHCRSRRKRKVESRRWYMIQTDEAYDHREGCPRFAHGDYTKSVAFQFFMYNSLVRFCVQLGWQCSRKGGWSSPAPVLKYRTVAPQDSPVFRILDSEFEFCDYRLSQEEMRSKMAIVFPIIAPKLQQEFRKGACPTNLDEEGNGILYAVLRLISVAIDLMESREEFMSTASKVIDVCFNAGVPFDDQDPKGR</sequence>
<dbReference type="AlphaFoldDB" id="W6Y3C7"/>
<dbReference type="OrthoDB" id="1577640at2759"/>
<reference evidence="3 4" key="1">
    <citation type="journal article" date="2013" name="PLoS Genet.">
        <title>Comparative genome structure, secondary metabolite, and effector coding capacity across Cochliobolus pathogens.</title>
        <authorList>
            <person name="Condon B.J."/>
            <person name="Leng Y."/>
            <person name="Wu D."/>
            <person name="Bushley K.E."/>
            <person name="Ohm R.A."/>
            <person name="Otillar R."/>
            <person name="Martin J."/>
            <person name="Schackwitz W."/>
            <person name="Grimwood J."/>
            <person name="MohdZainudin N."/>
            <person name="Xue C."/>
            <person name="Wang R."/>
            <person name="Manning V.A."/>
            <person name="Dhillon B."/>
            <person name="Tu Z.J."/>
            <person name="Steffenson B.J."/>
            <person name="Salamov A."/>
            <person name="Sun H."/>
            <person name="Lowry S."/>
            <person name="LaButti K."/>
            <person name="Han J."/>
            <person name="Copeland A."/>
            <person name="Lindquist E."/>
            <person name="Barry K."/>
            <person name="Schmutz J."/>
            <person name="Baker S.E."/>
            <person name="Ciuffetti L.M."/>
            <person name="Grigoriev I.V."/>
            <person name="Zhong S."/>
            <person name="Turgeon B.G."/>
        </authorList>
    </citation>
    <scope>NUCLEOTIDE SEQUENCE [LARGE SCALE GENOMIC DNA]</scope>
    <source>
        <strain evidence="3 4">26-R-13</strain>
    </source>
</reference>
<gene>
    <name evidence="3" type="ORF">COCCADRAFT_98708</name>
</gene>
<dbReference type="Pfam" id="PF17111">
    <property type="entry name" value="PigL_N"/>
    <property type="match status" value="1"/>
</dbReference>
<protein>
    <recommendedName>
        <fullName evidence="2">Azaphilone pigments biosynthesis cluster protein L N-terminal domain-containing protein</fullName>
    </recommendedName>
</protein>
<accession>W6Y3C7</accession>
<dbReference type="RefSeq" id="XP_007713251.1">
    <property type="nucleotide sequence ID" value="XM_007715061.1"/>
</dbReference>
<feature type="coiled-coil region" evidence="1">
    <location>
        <begin position="39"/>
        <end position="66"/>
    </location>
</feature>
<dbReference type="HOGENOM" id="CLU_587378_0_0_1"/>
<keyword evidence="1" id="KW-0175">Coiled coil</keyword>
<proteinExistence type="predicted"/>
<organism evidence="3 4">
    <name type="scientific">Cochliobolus carbonum (strain 26-R-13)</name>
    <name type="common">Maize leaf spot fungus</name>
    <name type="synonym">Bipolaris zeicola</name>
    <dbReference type="NCBI Taxonomy" id="930089"/>
    <lineage>
        <taxon>Eukaryota</taxon>
        <taxon>Fungi</taxon>
        <taxon>Dikarya</taxon>
        <taxon>Ascomycota</taxon>
        <taxon>Pezizomycotina</taxon>
        <taxon>Dothideomycetes</taxon>
        <taxon>Pleosporomycetidae</taxon>
        <taxon>Pleosporales</taxon>
        <taxon>Pleosporineae</taxon>
        <taxon>Pleosporaceae</taxon>
        <taxon>Bipolaris</taxon>
    </lineage>
</organism>
<dbReference type="GeneID" id="19154639"/>
<dbReference type="EMBL" id="KI964633">
    <property type="protein sequence ID" value="EUC32438.1"/>
    <property type="molecule type" value="Genomic_DNA"/>
</dbReference>
<dbReference type="KEGG" id="bze:COCCADRAFT_98708"/>
<dbReference type="eggNOG" id="ENOG502SSTG">
    <property type="taxonomic scope" value="Eukaryota"/>
</dbReference>
<evidence type="ECO:0000313" key="3">
    <source>
        <dbReference type="EMBL" id="EUC32438.1"/>
    </source>
</evidence>
<name>W6Y3C7_COCC2</name>
<evidence type="ECO:0000259" key="2">
    <source>
        <dbReference type="Pfam" id="PF17111"/>
    </source>
</evidence>
<evidence type="ECO:0000313" key="4">
    <source>
        <dbReference type="Proteomes" id="UP000053841"/>
    </source>
</evidence>
<feature type="domain" description="Azaphilone pigments biosynthesis cluster protein L N-terminal" evidence="2">
    <location>
        <begin position="2"/>
        <end position="191"/>
    </location>
</feature>
<keyword evidence="4" id="KW-1185">Reference proteome</keyword>